<sequence length="72" mass="7613">NKTCRKSALQDPLWTPLCLGTGASLCRLVLLVLFSDVGIISKIEGTAVGLTTLKCSLQRTEDGVGSQLPLVL</sequence>
<reference evidence="1" key="2">
    <citation type="submission" date="2025-09" db="UniProtKB">
        <authorList>
            <consortium name="Ensembl"/>
        </authorList>
    </citation>
    <scope>IDENTIFICATION</scope>
</reference>
<dbReference type="Ensembl" id="ENSPLAT00000025898.1">
    <property type="protein sequence ID" value="ENSPLAP00000016838.1"/>
    <property type="gene ID" value="ENSPLAG00000021105.1"/>
</dbReference>
<reference evidence="1" key="1">
    <citation type="submission" date="2025-08" db="UniProtKB">
        <authorList>
            <consortium name="Ensembl"/>
        </authorList>
    </citation>
    <scope>IDENTIFICATION</scope>
</reference>
<protein>
    <submittedName>
        <fullName evidence="1">Uncharacterized protein</fullName>
    </submittedName>
</protein>
<evidence type="ECO:0000313" key="1">
    <source>
        <dbReference type="Ensembl" id="ENSPLAP00000016838.1"/>
    </source>
</evidence>
<dbReference type="Proteomes" id="UP000261500">
    <property type="component" value="Unplaced"/>
</dbReference>
<dbReference type="AlphaFoldDB" id="A0A3B3UVD5"/>
<proteinExistence type="predicted"/>
<accession>A0A3B3UVD5</accession>
<evidence type="ECO:0000313" key="2">
    <source>
        <dbReference type="Proteomes" id="UP000261500"/>
    </source>
</evidence>
<keyword evidence="2" id="KW-1185">Reference proteome</keyword>
<organism evidence="1 2">
    <name type="scientific">Poecilia latipinna</name>
    <name type="common">sailfin molly</name>
    <dbReference type="NCBI Taxonomy" id="48699"/>
    <lineage>
        <taxon>Eukaryota</taxon>
        <taxon>Metazoa</taxon>
        <taxon>Chordata</taxon>
        <taxon>Craniata</taxon>
        <taxon>Vertebrata</taxon>
        <taxon>Euteleostomi</taxon>
        <taxon>Actinopterygii</taxon>
        <taxon>Neopterygii</taxon>
        <taxon>Teleostei</taxon>
        <taxon>Neoteleostei</taxon>
        <taxon>Acanthomorphata</taxon>
        <taxon>Ovalentaria</taxon>
        <taxon>Atherinomorphae</taxon>
        <taxon>Cyprinodontiformes</taxon>
        <taxon>Poeciliidae</taxon>
        <taxon>Poeciliinae</taxon>
        <taxon>Poecilia</taxon>
    </lineage>
</organism>
<name>A0A3B3UVD5_9TELE</name>